<dbReference type="OMA" id="WCAFTGN"/>
<protein>
    <recommendedName>
        <fullName evidence="6">Fatty acid hydroxylase domain-containing protein</fullName>
    </recommendedName>
</protein>
<evidence type="ECO:0000259" key="6">
    <source>
        <dbReference type="Pfam" id="PF04116"/>
    </source>
</evidence>
<feature type="domain" description="Fatty acid hydroxylase" evidence="6">
    <location>
        <begin position="130"/>
        <end position="253"/>
    </location>
</feature>
<dbReference type="OrthoDB" id="408954at2759"/>
<evidence type="ECO:0000313" key="8">
    <source>
        <dbReference type="Proteomes" id="UP000054359"/>
    </source>
</evidence>
<keyword evidence="3 5" id="KW-1133">Transmembrane helix</keyword>
<dbReference type="PANTHER" id="PTHR11863">
    <property type="entry name" value="STEROL DESATURASE"/>
    <property type="match status" value="1"/>
</dbReference>
<keyword evidence="8" id="KW-1185">Reference proteome</keyword>
<evidence type="ECO:0000256" key="4">
    <source>
        <dbReference type="ARBA" id="ARBA00023136"/>
    </source>
</evidence>
<dbReference type="Pfam" id="PF04116">
    <property type="entry name" value="FA_hydroxylase"/>
    <property type="match status" value="1"/>
</dbReference>
<dbReference type="GO" id="GO:0005506">
    <property type="term" value="F:iron ion binding"/>
    <property type="evidence" value="ECO:0007669"/>
    <property type="project" value="InterPro"/>
</dbReference>
<feature type="transmembrane region" description="Helical" evidence="5">
    <location>
        <begin position="27"/>
        <end position="52"/>
    </location>
</feature>
<evidence type="ECO:0000256" key="5">
    <source>
        <dbReference type="SAM" id="Phobius"/>
    </source>
</evidence>
<dbReference type="AlphaFoldDB" id="A0A087U727"/>
<evidence type="ECO:0000313" key="7">
    <source>
        <dbReference type="EMBL" id="KFM73166.1"/>
    </source>
</evidence>
<gene>
    <name evidence="7" type="ORF">X975_20385</name>
</gene>
<accession>A0A087U727</accession>
<dbReference type="GO" id="GO:0016491">
    <property type="term" value="F:oxidoreductase activity"/>
    <property type="evidence" value="ECO:0007669"/>
    <property type="project" value="InterPro"/>
</dbReference>
<dbReference type="InterPro" id="IPR006694">
    <property type="entry name" value="Fatty_acid_hydroxylase"/>
</dbReference>
<sequence length="276" mass="32222">MAIYKFIENPLNEAWLAIYHISNGSEVVLNVLIPLIIMLTVYWTVSAFFTFIDITGKPEFLKQFKIPDPSVTKYPRVTPEKLQNVIRNVLINQTLIAVPVIYLCFVLKRYRGYDNGIQLPSVQRFTFDILIQVLMEEVFFYYSHRLLHHSLFYKRYHKKHHEWISPVGPSAIYCHPVEHVLSNVWPTFIGSVIAGSHVTSLWAWLTFATAYGVIVHSGYHLPLTPTPEFHHYHHLKFNENFGVAGILDWLHGTDKQFRKSQAYERNRVLFSLTPLH</sequence>
<reference evidence="7 8" key="1">
    <citation type="submission" date="2013-11" db="EMBL/GenBank/DDBJ databases">
        <title>Genome sequencing of Stegodyphus mimosarum.</title>
        <authorList>
            <person name="Bechsgaard J."/>
        </authorList>
    </citation>
    <scope>NUCLEOTIDE SEQUENCE [LARGE SCALE GENOMIC DNA]</scope>
</reference>
<dbReference type="InterPro" id="IPR050307">
    <property type="entry name" value="Sterol_Desaturase_Related"/>
</dbReference>
<keyword evidence="4 5" id="KW-0472">Membrane</keyword>
<feature type="non-terminal residue" evidence="7">
    <location>
        <position position="276"/>
    </location>
</feature>
<feature type="transmembrane region" description="Helical" evidence="5">
    <location>
        <begin position="89"/>
        <end position="107"/>
    </location>
</feature>
<keyword evidence="2 5" id="KW-0812">Transmembrane</keyword>
<evidence type="ECO:0000256" key="3">
    <source>
        <dbReference type="ARBA" id="ARBA00022989"/>
    </source>
</evidence>
<dbReference type="Proteomes" id="UP000054359">
    <property type="component" value="Unassembled WGS sequence"/>
</dbReference>
<organism evidence="7 8">
    <name type="scientific">Stegodyphus mimosarum</name>
    <name type="common">African social velvet spider</name>
    <dbReference type="NCBI Taxonomy" id="407821"/>
    <lineage>
        <taxon>Eukaryota</taxon>
        <taxon>Metazoa</taxon>
        <taxon>Ecdysozoa</taxon>
        <taxon>Arthropoda</taxon>
        <taxon>Chelicerata</taxon>
        <taxon>Arachnida</taxon>
        <taxon>Araneae</taxon>
        <taxon>Araneomorphae</taxon>
        <taxon>Entelegynae</taxon>
        <taxon>Eresoidea</taxon>
        <taxon>Eresidae</taxon>
        <taxon>Stegodyphus</taxon>
    </lineage>
</organism>
<dbReference type="GO" id="GO:0008610">
    <property type="term" value="P:lipid biosynthetic process"/>
    <property type="evidence" value="ECO:0007669"/>
    <property type="project" value="InterPro"/>
</dbReference>
<evidence type="ECO:0000256" key="1">
    <source>
        <dbReference type="ARBA" id="ARBA00004370"/>
    </source>
</evidence>
<evidence type="ECO:0000256" key="2">
    <source>
        <dbReference type="ARBA" id="ARBA00022692"/>
    </source>
</evidence>
<comment type="subcellular location">
    <subcellularLocation>
        <location evidence="1">Membrane</location>
    </subcellularLocation>
</comment>
<dbReference type="EMBL" id="KK118520">
    <property type="protein sequence ID" value="KFM73166.1"/>
    <property type="molecule type" value="Genomic_DNA"/>
</dbReference>
<proteinExistence type="predicted"/>
<dbReference type="STRING" id="407821.A0A087U727"/>
<name>A0A087U727_STEMI</name>
<dbReference type="GO" id="GO:0016020">
    <property type="term" value="C:membrane"/>
    <property type="evidence" value="ECO:0007669"/>
    <property type="project" value="UniProtKB-SubCell"/>
</dbReference>